<dbReference type="InterPro" id="IPR006218">
    <property type="entry name" value="DAHP1/KDSA"/>
</dbReference>
<name>A0A1U9NKE3_9BACT</name>
<dbReference type="GO" id="GO:0008652">
    <property type="term" value="P:amino acid biosynthetic process"/>
    <property type="evidence" value="ECO:0007669"/>
    <property type="project" value="UniProtKB-KW"/>
</dbReference>
<dbReference type="EMBL" id="CP019791">
    <property type="protein sequence ID" value="AQT68403.1"/>
    <property type="molecule type" value="Genomic_DNA"/>
</dbReference>
<dbReference type="NCBIfam" id="NF009395">
    <property type="entry name" value="PRK12755.1"/>
    <property type="match status" value="1"/>
</dbReference>
<evidence type="ECO:0000256" key="4">
    <source>
        <dbReference type="ARBA" id="ARBA00022605"/>
    </source>
</evidence>
<dbReference type="PIRSF" id="PIRSF001361">
    <property type="entry name" value="DAHP_synthase"/>
    <property type="match status" value="1"/>
</dbReference>
<dbReference type="AlphaFoldDB" id="A0A1U9NKE3"/>
<dbReference type="SUPFAM" id="SSF51569">
    <property type="entry name" value="Aldolase"/>
    <property type="match status" value="1"/>
</dbReference>
<dbReference type="FunFam" id="3.20.20.70:FF:000005">
    <property type="entry name" value="Phospho-2-dehydro-3-deoxyheptonate aldolase"/>
    <property type="match status" value="1"/>
</dbReference>
<dbReference type="PANTHER" id="PTHR21225">
    <property type="entry name" value="PHOSPHO-2-DEHYDRO-3-DEOXYHEPTONATE ALDOLASE DAHP SYNTHETASE"/>
    <property type="match status" value="1"/>
</dbReference>
<dbReference type="NCBIfam" id="NF009396">
    <property type="entry name" value="PRK12756.1"/>
    <property type="match status" value="1"/>
</dbReference>
<protein>
    <recommendedName>
        <fullName evidence="8">Phospho-2-dehydro-3-deoxyheptonate aldolase</fullName>
        <ecNumber evidence="8">2.5.1.54</ecNumber>
    </recommendedName>
</protein>
<dbReference type="GO" id="GO:0042802">
    <property type="term" value="F:identical protein binding"/>
    <property type="evidence" value="ECO:0007669"/>
    <property type="project" value="UniProtKB-ARBA"/>
</dbReference>
<evidence type="ECO:0000313" key="11">
    <source>
        <dbReference type="Proteomes" id="UP000189674"/>
    </source>
</evidence>
<reference evidence="11" key="1">
    <citation type="submission" date="2017-02" db="EMBL/GenBank/DDBJ databases">
        <title>Comparative genomics and description of representatives of a novel lineage of planctomycetes thriving in anoxic sediments.</title>
        <authorList>
            <person name="Spring S."/>
            <person name="Bunk B."/>
            <person name="Sproer C."/>
        </authorList>
    </citation>
    <scope>NUCLEOTIDE SEQUENCE [LARGE SCALE GENOMIC DNA]</scope>
    <source>
        <strain evidence="11">ST-NAGAB-D1</strain>
    </source>
</reference>
<keyword evidence="5 8" id="KW-0808">Transferase</keyword>
<keyword evidence="6 8" id="KW-0057">Aromatic amino acid biosynthesis</keyword>
<dbReference type="Pfam" id="PF00793">
    <property type="entry name" value="DAHP_synth_1"/>
    <property type="match status" value="1"/>
</dbReference>
<dbReference type="GO" id="GO:0009073">
    <property type="term" value="P:aromatic amino acid family biosynthetic process"/>
    <property type="evidence" value="ECO:0007669"/>
    <property type="project" value="UniProtKB-KW"/>
</dbReference>
<dbReference type="KEGG" id="alus:STSP2_01563"/>
<dbReference type="InterPro" id="IPR013785">
    <property type="entry name" value="Aldolase_TIM"/>
</dbReference>
<comment type="pathway">
    <text evidence="2 8">Metabolic intermediate biosynthesis; chorismate biosynthesis; chorismate from D-erythrose 4-phosphate and phosphoenolpyruvate: step 1/7.</text>
</comment>
<dbReference type="UniPathway" id="UPA00053">
    <property type="reaction ID" value="UER00084"/>
</dbReference>
<evidence type="ECO:0000313" key="10">
    <source>
        <dbReference type="EMBL" id="AQT68403.1"/>
    </source>
</evidence>
<dbReference type="GO" id="GO:0003849">
    <property type="term" value="F:3-deoxy-7-phosphoheptulonate synthase activity"/>
    <property type="evidence" value="ECO:0007669"/>
    <property type="project" value="UniProtKB-EC"/>
</dbReference>
<evidence type="ECO:0000256" key="5">
    <source>
        <dbReference type="ARBA" id="ARBA00022679"/>
    </source>
</evidence>
<dbReference type="GO" id="GO:0005737">
    <property type="term" value="C:cytoplasm"/>
    <property type="evidence" value="ECO:0007669"/>
    <property type="project" value="TreeGrafter"/>
</dbReference>
<evidence type="ECO:0000256" key="3">
    <source>
        <dbReference type="ARBA" id="ARBA00007985"/>
    </source>
</evidence>
<proteinExistence type="inferred from homology"/>
<accession>A0A1U9NKE3</accession>
<evidence type="ECO:0000256" key="7">
    <source>
        <dbReference type="ARBA" id="ARBA00047508"/>
    </source>
</evidence>
<dbReference type="InterPro" id="IPR006219">
    <property type="entry name" value="DAHP_synth_1"/>
</dbReference>
<comment type="function">
    <text evidence="1 8">Stereospecific condensation of phosphoenolpyruvate (PEP) and D-erythrose-4-phosphate (E4P) giving rise to 3-deoxy-D-arabino-heptulosonate-7-phosphate (DAHP).</text>
</comment>
<dbReference type="NCBIfam" id="TIGR00034">
    <property type="entry name" value="aroFGH"/>
    <property type="match status" value="1"/>
</dbReference>
<dbReference type="RefSeq" id="WP_146661370.1">
    <property type="nucleotide sequence ID" value="NZ_CP019791.1"/>
</dbReference>
<evidence type="ECO:0000259" key="9">
    <source>
        <dbReference type="Pfam" id="PF00793"/>
    </source>
</evidence>
<evidence type="ECO:0000256" key="1">
    <source>
        <dbReference type="ARBA" id="ARBA00003726"/>
    </source>
</evidence>
<sequence length="348" mass="38674">MEHTDNLNIVQFKPLITPDQLKAQHPVTEQTLKSVAQSRHAVQRILRGEDKRRMVITGPCSLHDEKATIDYAQRLKKLQQDCADEILIIMRAYFEKPRTTIGWKGMLYDPHLDGSYDIEFGITQSRKLLCDIAEIGLPTATEFLDPIVPQYIADLITWAAIGARTTESQIHRQMASGLSMPIGFKNATDGNLGVAMDAIKAAMNPHSFLGIDRNGKVISAETRGNLYGHLVMRGGKDEPNFASQYVAFAEVLLQKLEIPNGIVIDCSHSNSYKDFKRQRNALEDIADQIRNGNKTIAGVMLESFVNEGKQSIDAPQLNYGVSLTDSCIGWQETEQLIRHLAGAVKAAN</sequence>
<dbReference type="EC" id="2.5.1.54" evidence="8"/>
<gene>
    <name evidence="10" type="primary">aroF_1</name>
    <name evidence="10" type="ORF">STSP2_01563</name>
</gene>
<dbReference type="Gene3D" id="3.20.20.70">
    <property type="entry name" value="Aldolase class I"/>
    <property type="match status" value="1"/>
</dbReference>
<keyword evidence="4 8" id="KW-0028">Amino-acid biosynthesis</keyword>
<dbReference type="PANTHER" id="PTHR21225:SF12">
    <property type="entry name" value="PHOSPHO-2-DEHYDRO-3-DEOXYHEPTONATE ALDOLASE, TYROSINE-INHIBITED"/>
    <property type="match status" value="1"/>
</dbReference>
<dbReference type="STRING" id="1936003.STSP2_01563"/>
<evidence type="ECO:0000256" key="8">
    <source>
        <dbReference type="PIRNR" id="PIRNR001361"/>
    </source>
</evidence>
<comment type="similarity">
    <text evidence="3 8">Belongs to the class-I DAHP synthase family.</text>
</comment>
<keyword evidence="11" id="KW-1185">Reference proteome</keyword>
<dbReference type="Proteomes" id="UP000189674">
    <property type="component" value="Chromosome"/>
</dbReference>
<organism evidence="10 11">
    <name type="scientific">Anaerohalosphaera lusitana</name>
    <dbReference type="NCBI Taxonomy" id="1936003"/>
    <lineage>
        <taxon>Bacteria</taxon>
        <taxon>Pseudomonadati</taxon>
        <taxon>Planctomycetota</taxon>
        <taxon>Phycisphaerae</taxon>
        <taxon>Sedimentisphaerales</taxon>
        <taxon>Anaerohalosphaeraceae</taxon>
        <taxon>Anaerohalosphaera</taxon>
    </lineage>
</organism>
<evidence type="ECO:0000256" key="2">
    <source>
        <dbReference type="ARBA" id="ARBA00004688"/>
    </source>
</evidence>
<comment type="catalytic activity">
    <reaction evidence="7 8">
        <text>D-erythrose 4-phosphate + phosphoenolpyruvate + H2O = 7-phospho-2-dehydro-3-deoxy-D-arabino-heptonate + phosphate</text>
        <dbReference type="Rhea" id="RHEA:14717"/>
        <dbReference type="ChEBI" id="CHEBI:15377"/>
        <dbReference type="ChEBI" id="CHEBI:16897"/>
        <dbReference type="ChEBI" id="CHEBI:43474"/>
        <dbReference type="ChEBI" id="CHEBI:58394"/>
        <dbReference type="ChEBI" id="CHEBI:58702"/>
        <dbReference type="EC" id="2.5.1.54"/>
    </reaction>
</comment>
<dbReference type="OrthoDB" id="9807331at2"/>
<feature type="domain" description="DAHP synthetase I/KDSA" evidence="9">
    <location>
        <begin position="43"/>
        <end position="336"/>
    </location>
</feature>
<dbReference type="GO" id="GO:0009423">
    <property type="term" value="P:chorismate biosynthetic process"/>
    <property type="evidence" value="ECO:0007669"/>
    <property type="project" value="UniProtKB-UniPathway"/>
</dbReference>
<evidence type="ECO:0000256" key="6">
    <source>
        <dbReference type="ARBA" id="ARBA00023141"/>
    </source>
</evidence>